<accession>A0ABP6VH49</accession>
<feature type="transmembrane region" description="Helical" evidence="6">
    <location>
        <begin position="104"/>
        <end position="126"/>
    </location>
</feature>
<keyword evidence="9" id="KW-1185">Reference proteome</keyword>
<comment type="caution">
    <text evidence="8">The sequence shown here is derived from an EMBL/GenBank/DDBJ whole genome shotgun (WGS) entry which is preliminary data.</text>
</comment>
<dbReference type="Pfam" id="PF00482">
    <property type="entry name" value="T2SSF"/>
    <property type="match status" value="1"/>
</dbReference>
<keyword evidence="5 6" id="KW-0472">Membrane</keyword>
<name>A0ABP6VH49_9GAMM</name>
<protein>
    <submittedName>
        <fullName evidence="8">Type II secretion system F family protein</fullName>
    </submittedName>
</protein>
<dbReference type="PANTHER" id="PTHR35007">
    <property type="entry name" value="INTEGRAL MEMBRANE PROTEIN-RELATED"/>
    <property type="match status" value="1"/>
</dbReference>
<evidence type="ECO:0000256" key="3">
    <source>
        <dbReference type="ARBA" id="ARBA00022692"/>
    </source>
</evidence>
<evidence type="ECO:0000256" key="2">
    <source>
        <dbReference type="ARBA" id="ARBA00022475"/>
    </source>
</evidence>
<feature type="transmembrane region" description="Helical" evidence="6">
    <location>
        <begin position="282"/>
        <end position="304"/>
    </location>
</feature>
<reference evidence="9" key="1">
    <citation type="journal article" date="2019" name="Int. J. Syst. Evol. Microbiol.">
        <title>The Global Catalogue of Microorganisms (GCM) 10K type strain sequencing project: providing services to taxonomists for standard genome sequencing and annotation.</title>
        <authorList>
            <consortium name="The Broad Institute Genomics Platform"/>
            <consortium name="The Broad Institute Genome Sequencing Center for Infectious Disease"/>
            <person name="Wu L."/>
            <person name="Ma J."/>
        </authorList>
    </citation>
    <scope>NUCLEOTIDE SEQUENCE [LARGE SCALE GENOMIC DNA]</scope>
    <source>
        <strain evidence="9">JCM 17110</strain>
    </source>
</reference>
<evidence type="ECO:0000313" key="8">
    <source>
        <dbReference type="EMBL" id="GAA3532859.1"/>
    </source>
</evidence>
<feature type="transmembrane region" description="Helical" evidence="6">
    <location>
        <begin position="132"/>
        <end position="156"/>
    </location>
</feature>
<evidence type="ECO:0000256" key="1">
    <source>
        <dbReference type="ARBA" id="ARBA00004651"/>
    </source>
</evidence>
<dbReference type="PANTHER" id="PTHR35007:SF2">
    <property type="entry name" value="PILUS ASSEMBLE PROTEIN"/>
    <property type="match status" value="1"/>
</dbReference>
<evidence type="ECO:0000313" key="9">
    <source>
        <dbReference type="Proteomes" id="UP001500795"/>
    </source>
</evidence>
<evidence type="ECO:0000256" key="5">
    <source>
        <dbReference type="ARBA" id="ARBA00023136"/>
    </source>
</evidence>
<evidence type="ECO:0000256" key="4">
    <source>
        <dbReference type="ARBA" id="ARBA00022989"/>
    </source>
</evidence>
<sequence length="312" mass="34689">MDSLMEMLEASLTDPQIRQWLLVGVVGLSAITLFWGLALVAGGVNNPYRKQLKGIQEAEASQHTLEQRLVVARNNNQGALSGHRIRTLLVHAGFQKESAYHVFVGLRLLVIIAALVGCFLLLTRLTTLPFKFVLFIMMACGYVAYVLPVFVVERLANNRMNKMKMAMPDALDLLVVCTEAGMGFKAALQRVSQEINLSHDELSHELTLISAKLRAGLSMQQAFEEFILRTGLEDFRSLNVAINQSIQLGTSIAETLRVFADEYRIKRKQEAEELAAKIGTKLIFPLVTLIWPSFFIVAIGPALIKVFRVFGG</sequence>
<feature type="domain" description="Type II secretion system protein GspF" evidence="7">
    <location>
        <begin position="171"/>
        <end position="298"/>
    </location>
</feature>
<keyword evidence="3 6" id="KW-0812">Transmembrane</keyword>
<dbReference type="EMBL" id="BAABCX010000001">
    <property type="protein sequence ID" value="GAA3532859.1"/>
    <property type="molecule type" value="Genomic_DNA"/>
</dbReference>
<dbReference type="InterPro" id="IPR018076">
    <property type="entry name" value="T2SS_GspF_dom"/>
</dbReference>
<feature type="transmembrane region" description="Helical" evidence="6">
    <location>
        <begin position="20"/>
        <end position="44"/>
    </location>
</feature>
<keyword evidence="2" id="KW-1003">Cell membrane</keyword>
<proteinExistence type="predicted"/>
<dbReference type="Proteomes" id="UP001500795">
    <property type="component" value="Unassembled WGS sequence"/>
</dbReference>
<comment type="subcellular location">
    <subcellularLocation>
        <location evidence="1">Cell membrane</location>
        <topology evidence="1">Multi-pass membrane protein</topology>
    </subcellularLocation>
</comment>
<keyword evidence="4 6" id="KW-1133">Transmembrane helix</keyword>
<organism evidence="8 9">
    <name type="scientific">Zobellella aerophila</name>
    <dbReference type="NCBI Taxonomy" id="870480"/>
    <lineage>
        <taxon>Bacteria</taxon>
        <taxon>Pseudomonadati</taxon>
        <taxon>Pseudomonadota</taxon>
        <taxon>Gammaproteobacteria</taxon>
        <taxon>Aeromonadales</taxon>
        <taxon>Aeromonadaceae</taxon>
        <taxon>Zobellella</taxon>
    </lineage>
</organism>
<gene>
    <name evidence="8" type="ORF">GCM10022394_10240</name>
</gene>
<evidence type="ECO:0000259" key="7">
    <source>
        <dbReference type="Pfam" id="PF00482"/>
    </source>
</evidence>
<evidence type="ECO:0000256" key="6">
    <source>
        <dbReference type="SAM" id="Phobius"/>
    </source>
</evidence>